<proteinExistence type="predicted"/>
<dbReference type="EMBL" id="CP001101">
    <property type="protein sequence ID" value="ACE03410.1"/>
    <property type="molecule type" value="Genomic_DNA"/>
</dbReference>
<reference evidence="1" key="1">
    <citation type="submission" date="2008-06" db="EMBL/GenBank/DDBJ databases">
        <title>Complete sequence of Chlorobium phaeobacteroides BS1.</title>
        <authorList>
            <consortium name="US DOE Joint Genome Institute"/>
            <person name="Lucas S."/>
            <person name="Copeland A."/>
            <person name="Lapidus A."/>
            <person name="Glavina del Rio T."/>
            <person name="Dalin E."/>
            <person name="Tice H."/>
            <person name="Bruce D."/>
            <person name="Goodwin L."/>
            <person name="Pitluck S."/>
            <person name="Schmutz J."/>
            <person name="Larimer F."/>
            <person name="Land M."/>
            <person name="Hauser L."/>
            <person name="Kyrpides N."/>
            <person name="Ovchinnikova G."/>
            <person name="Li T."/>
            <person name="Liu Z."/>
            <person name="Zhao F."/>
            <person name="Overmann J."/>
            <person name="Bryant D.A."/>
            <person name="Richardson P."/>
        </authorList>
    </citation>
    <scope>NUCLEOTIDE SEQUENCE [LARGE SCALE GENOMIC DNA]</scope>
    <source>
        <strain evidence="1">BS1</strain>
    </source>
</reference>
<dbReference type="InterPro" id="IPR052927">
    <property type="entry name" value="DCC_oxidoreductase"/>
</dbReference>
<name>B3EM32_CHLPB</name>
<gene>
    <name evidence="1" type="ordered locus">Cphamn1_0446</name>
</gene>
<dbReference type="GO" id="GO:0015035">
    <property type="term" value="F:protein-disulfide reductase activity"/>
    <property type="evidence" value="ECO:0007669"/>
    <property type="project" value="InterPro"/>
</dbReference>
<dbReference type="STRING" id="331678.Cphamn1_0446"/>
<dbReference type="PANTHER" id="PTHR33639">
    <property type="entry name" value="THIOL-DISULFIDE OXIDOREDUCTASE DCC"/>
    <property type="match status" value="1"/>
</dbReference>
<dbReference type="PANTHER" id="PTHR33639:SF2">
    <property type="entry name" value="DUF393 DOMAIN-CONTAINING PROTEIN"/>
    <property type="match status" value="1"/>
</dbReference>
<accession>B3EM32</accession>
<dbReference type="HOGENOM" id="CLU_092206_1_0_10"/>
<dbReference type="InterPro" id="IPR007263">
    <property type="entry name" value="DCC1-like"/>
</dbReference>
<dbReference type="OrthoDB" id="9785438at2"/>
<evidence type="ECO:0000313" key="1">
    <source>
        <dbReference type="EMBL" id="ACE03410.1"/>
    </source>
</evidence>
<protein>
    <submittedName>
        <fullName evidence="1">Putative thiol-disulphide oxidoreductase DCC</fullName>
    </submittedName>
</protein>
<dbReference type="KEGG" id="cpb:Cphamn1_0446"/>
<dbReference type="Pfam" id="PF04134">
    <property type="entry name" value="DCC1-like"/>
    <property type="match status" value="1"/>
</dbReference>
<dbReference type="eggNOG" id="COG3011">
    <property type="taxonomic scope" value="Bacteria"/>
</dbReference>
<organism evidence="1">
    <name type="scientific">Chlorobium phaeobacteroides (strain BS1)</name>
    <dbReference type="NCBI Taxonomy" id="331678"/>
    <lineage>
        <taxon>Bacteria</taxon>
        <taxon>Pseudomonadati</taxon>
        <taxon>Chlorobiota</taxon>
        <taxon>Chlorobiia</taxon>
        <taxon>Chlorobiales</taxon>
        <taxon>Chlorobiaceae</taxon>
        <taxon>Chlorobium/Pelodictyon group</taxon>
        <taxon>Chlorobium</taxon>
    </lineage>
</organism>
<dbReference type="AlphaFoldDB" id="B3EM32"/>
<sequence>MKHHALPERIVIFDGVCNLCEFSVNFIYQRDVEGKFTFTPAQSTLGSKLLEHYQINTGTLDTVVLVKHNRIYTRSTAALEIASELDIPWNFLQVLSLIPQPVRDQIYDVIAWNRYAWFGKKESCMIPTPEIKSRFLEQLPSPDSIVQP</sequence>